<evidence type="ECO:0000256" key="5">
    <source>
        <dbReference type="ARBA" id="ARBA00023136"/>
    </source>
</evidence>
<dbReference type="Proteomes" id="UP000054342">
    <property type="component" value="Unassembled WGS sequence"/>
</dbReference>
<feature type="transmembrane region" description="Helical" evidence="7">
    <location>
        <begin position="141"/>
        <end position="158"/>
    </location>
</feature>
<evidence type="ECO:0000313" key="9">
    <source>
        <dbReference type="EMBL" id="KIW57701.1"/>
    </source>
</evidence>
<dbReference type="PROSITE" id="PS50850">
    <property type="entry name" value="MFS"/>
    <property type="match status" value="1"/>
</dbReference>
<dbReference type="GO" id="GO:0022857">
    <property type="term" value="F:transmembrane transporter activity"/>
    <property type="evidence" value="ECO:0007669"/>
    <property type="project" value="InterPro"/>
</dbReference>
<proteinExistence type="predicted"/>
<feature type="transmembrane region" description="Helical" evidence="7">
    <location>
        <begin position="110"/>
        <end position="129"/>
    </location>
</feature>
<feature type="transmembrane region" description="Helical" evidence="7">
    <location>
        <begin position="235"/>
        <end position="255"/>
    </location>
</feature>
<keyword evidence="10" id="KW-1185">Reference proteome</keyword>
<keyword evidence="4 7" id="KW-1133">Transmembrane helix</keyword>
<evidence type="ECO:0000256" key="6">
    <source>
        <dbReference type="SAM" id="MobiDB-lite"/>
    </source>
</evidence>
<organism evidence="9 10">
    <name type="scientific">Exophiala xenobiotica</name>
    <dbReference type="NCBI Taxonomy" id="348802"/>
    <lineage>
        <taxon>Eukaryota</taxon>
        <taxon>Fungi</taxon>
        <taxon>Dikarya</taxon>
        <taxon>Ascomycota</taxon>
        <taxon>Pezizomycotina</taxon>
        <taxon>Eurotiomycetes</taxon>
        <taxon>Chaetothyriomycetidae</taxon>
        <taxon>Chaetothyriales</taxon>
        <taxon>Herpotrichiellaceae</taxon>
        <taxon>Exophiala</taxon>
    </lineage>
</organism>
<keyword evidence="2" id="KW-0813">Transport</keyword>
<dbReference type="PANTHER" id="PTHR43791:SF91">
    <property type="entry name" value="MAJOR FACILITATOR SUPERFAMILY (MFS) PROFILE DOMAIN-CONTAINING PROTEIN-RELATED"/>
    <property type="match status" value="1"/>
</dbReference>
<evidence type="ECO:0000256" key="1">
    <source>
        <dbReference type="ARBA" id="ARBA00004141"/>
    </source>
</evidence>
<dbReference type="SUPFAM" id="SSF103473">
    <property type="entry name" value="MFS general substrate transporter"/>
    <property type="match status" value="1"/>
</dbReference>
<dbReference type="InterPro" id="IPR011701">
    <property type="entry name" value="MFS"/>
</dbReference>
<feature type="transmembrane region" description="Helical" evidence="7">
    <location>
        <begin position="430"/>
        <end position="450"/>
    </location>
</feature>
<evidence type="ECO:0000259" key="8">
    <source>
        <dbReference type="PROSITE" id="PS50850"/>
    </source>
</evidence>
<feature type="transmembrane region" description="Helical" evidence="7">
    <location>
        <begin position="462"/>
        <end position="483"/>
    </location>
</feature>
<keyword evidence="5 7" id="KW-0472">Membrane</keyword>
<sequence length="521" mass="57463">MPHVGENLSVHFTLSSCLRDFEPLVPLNLKHSDMEKTQPIPSTTGHGLSSSEDGSIQIDYAAEQKLVRKLDLYIMPLIMLLYLFSFLDRVNIGNARLYGLEEDLGLHGNQYQILVSVLFVTYITCELPSNLVVKKVGPSRWIAFIALSWGLVATFSGFAQNFGGMLVCRLLLGAFEGGMFPGIVVYLTFFYTKRELALRIGYLFTCSALAGACGGLLAYAIGFMDGIAGHRGWRWIMWLEGAPTVVLAFAIWLFLADQPSTAKYLAPGERVLLMARLNRQTGMTKSAQELRSKDVRKGLLDWKVWTFCFAQFGVDTMLYGFSTFLPTIIKGIMPTATSAIVQVLTIPVYSLGAITYLIVAIISDRQQRRGFYCVVFGSVSICGYIMLISNGGSGVHYAGCFLVACGMYCVIGLPLAWLPSHTPRYGKRTTTIALQAMIGNSAGIMSSFLYPSTESPRFIKGHAITIAMVAFGTLSFGFMWGYYSVVNKRRVEGKEDPKIAGMSDEDVEELGDDSPKFTYVT</sequence>
<dbReference type="Pfam" id="PF07690">
    <property type="entry name" value="MFS_1"/>
    <property type="match status" value="1"/>
</dbReference>
<dbReference type="AlphaFoldDB" id="A0A0D2BZ24"/>
<dbReference type="RefSeq" id="XP_013318287.1">
    <property type="nucleotide sequence ID" value="XM_013462833.1"/>
</dbReference>
<feature type="region of interest" description="Disordered" evidence="6">
    <location>
        <begin position="497"/>
        <end position="521"/>
    </location>
</feature>
<feature type="transmembrane region" description="Helical" evidence="7">
    <location>
        <begin position="300"/>
        <end position="319"/>
    </location>
</feature>
<keyword evidence="3 7" id="KW-0812">Transmembrane</keyword>
<feature type="domain" description="Major facilitator superfamily (MFS) profile" evidence="8">
    <location>
        <begin position="74"/>
        <end position="490"/>
    </location>
</feature>
<comment type="subcellular location">
    <subcellularLocation>
        <location evidence="1">Membrane</location>
        <topology evidence="1">Multi-pass membrane protein</topology>
    </subcellularLocation>
</comment>
<evidence type="ECO:0000256" key="2">
    <source>
        <dbReference type="ARBA" id="ARBA00022448"/>
    </source>
</evidence>
<dbReference type="GO" id="GO:0016020">
    <property type="term" value="C:membrane"/>
    <property type="evidence" value="ECO:0007669"/>
    <property type="project" value="UniProtKB-SubCell"/>
</dbReference>
<dbReference type="OrthoDB" id="2962993at2759"/>
<reference evidence="9 10" key="1">
    <citation type="submission" date="2015-01" db="EMBL/GenBank/DDBJ databases">
        <title>The Genome Sequence of Exophiala xenobiotica CBS118157.</title>
        <authorList>
            <consortium name="The Broad Institute Genomics Platform"/>
            <person name="Cuomo C."/>
            <person name="de Hoog S."/>
            <person name="Gorbushina A."/>
            <person name="Stielow B."/>
            <person name="Teixiera M."/>
            <person name="Abouelleil A."/>
            <person name="Chapman S.B."/>
            <person name="Priest M."/>
            <person name="Young S.K."/>
            <person name="Wortman J."/>
            <person name="Nusbaum C."/>
            <person name="Birren B."/>
        </authorList>
    </citation>
    <scope>NUCLEOTIDE SEQUENCE [LARGE SCALE GENOMIC DNA]</scope>
    <source>
        <strain evidence="9 10">CBS 118157</strain>
    </source>
</reference>
<dbReference type="InterPro" id="IPR020846">
    <property type="entry name" value="MFS_dom"/>
</dbReference>
<feature type="transmembrane region" description="Helical" evidence="7">
    <location>
        <begin position="371"/>
        <end position="389"/>
    </location>
</feature>
<dbReference type="Gene3D" id="1.20.1250.20">
    <property type="entry name" value="MFS general substrate transporter like domains"/>
    <property type="match status" value="2"/>
</dbReference>
<gene>
    <name evidence="9" type="ORF">PV05_02265</name>
</gene>
<evidence type="ECO:0000313" key="10">
    <source>
        <dbReference type="Proteomes" id="UP000054342"/>
    </source>
</evidence>
<evidence type="ECO:0000256" key="4">
    <source>
        <dbReference type="ARBA" id="ARBA00022989"/>
    </source>
</evidence>
<feature type="transmembrane region" description="Helical" evidence="7">
    <location>
        <begin position="202"/>
        <end position="223"/>
    </location>
</feature>
<accession>A0A0D2BZ24</accession>
<protein>
    <recommendedName>
        <fullName evidence="8">Major facilitator superfamily (MFS) profile domain-containing protein</fullName>
    </recommendedName>
</protein>
<feature type="transmembrane region" description="Helical" evidence="7">
    <location>
        <begin position="72"/>
        <end position="90"/>
    </location>
</feature>
<feature type="transmembrane region" description="Helical" evidence="7">
    <location>
        <begin position="339"/>
        <end position="359"/>
    </location>
</feature>
<evidence type="ECO:0000256" key="7">
    <source>
        <dbReference type="SAM" id="Phobius"/>
    </source>
</evidence>
<feature type="transmembrane region" description="Helical" evidence="7">
    <location>
        <begin position="395"/>
        <end position="418"/>
    </location>
</feature>
<evidence type="ECO:0000256" key="3">
    <source>
        <dbReference type="ARBA" id="ARBA00022692"/>
    </source>
</evidence>
<dbReference type="FunFam" id="1.20.1250.20:FF:000034">
    <property type="entry name" value="MFS general substrate transporter"/>
    <property type="match status" value="1"/>
</dbReference>
<dbReference type="InterPro" id="IPR036259">
    <property type="entry name" value="MFS_trans_sf"/>
</dbReference>
<dbReference type="PANTHER" id="PTHR43791">
    <property type="entry name" value="PERMEASE-RELATED"/>
    <property type="match status" value="1"/>
</dbReference>
<feature type="transmembrane region" description="Helical" evidence="7">
    <location>
        <begin position="170"/>
        <end position="190"/>
    </location>
</feature>
<name>A0A0D2BZ24_9EURO</name>
<dbReference type="EMBL" id="KN847318">
    <property type="protein sequence ID" value="KIW57701.1"/>
    <property type="molecule type" value="Genomic_DNA"/>
</dbReference>
<dbReference type="GeneID" id="25324173"/>
<dbReference type="FunFam" id="1.20.1250.20:FF:000013">
    <property type="entry name" value="MFS general substrate transporter"/>
    <property type="match status" value="1"/>
</dbReference>
<feature type="compositionally biased region" description="Acidic residues" evidence="6">
    <location>
        <begin position="503"/>
        <end position="512"/>
    </location>
</feature>